<accession>A0A177TLP1</accession>
<gene>
    <name evidence="2" type="ORF">A4X13_0g7552</name>
</gene>
<dbReference type="Proteomes" id="UP000077521">
    <property type="component" value="Unassembled WGS sequence"/>
</dbReference>
<feature type="compositionally biased region" description="Low complexity" evidence="1">
    <location>
        <begin position="224"/>
        <end position="244"/>
    </location>
</feature>
<dbReference type="AlphaFoldDB" id="A0A177TLP1"/>
<evidence type="ECO:0000256" key="1">
    <source>
        <dbReference type="SAM" id="MobiDB-lite"/>
    </source>
</evidence>
<proteinExistence type="predicted"/>
<evidence type="ECO:0000313" key="2">
    <source>
        <dbReference type="EMBL" id="KAE8241122.1"/>
    </source>
</evidence>
<protein>
    <submittedName>
        <fullName evidence="2">Uncharacterized protein</fullName>
    </submittedName>
</protein>
<reference evidence="2" key="2">
    <citation type="journal article" date="2019" name="IMA Fungus">
        <title>Genome sequencing and comparison of five Tilletia species to identify candidate genes for the detection of regulated species infecting wheat.</title>
        <authorList>
            <person name="Nguyen H.D.T."/>
            <person name="Sultana T."/>
            <person name="Kesanakurti P."/>
            <person name="Hambleton S."/>
        </authorList>
    </citation>
    <scope>NUCLEOTIDE SEQUENCE</scope>
    <source>
        <strain evidence="2">DAOMC 236416</strain>
    </source>
</reference>
<reference evidence="2" key="1">
    <citation type="submission" date="2016-04" db="EMBL/GenBank/DDBJ databases">
        <authorList>
            <person name="Nguyen H.D."/>
            <person name="Samba Siva P."/>
            <person name="Cullis J."/>
            <person name="Levesque C.A."/>
            <person name="Hambleton S."/>
        </authorList>
    </citation>
    <scope>NUCLEOTIDE SEQUENCE</scope>
    <source>
        <strain evidence="2">DAOMC 236416</strain>
    </source>
</reference>
<sequence>MSSSPSSTTATKNTKWVTHLALSTDIILGGAKTENCVHEIDCSFDDAHGQIHKVALNCWARDVPEQGVYILVNVPFATHPLRLGLPDISGLRQIPDELDGSEGGATLPPGPVSLTGIGVIHTTSADRKSVVIKGQTYLNKTHQWQTWTINAAFPDTPKYAVWTTPGPRNLISFDCTVIKETGGRTFETALTRISLLGPAPGPLLQALGVVSPTTDDRAERIRQARAARQAPATTTPSTPEPAASKVQDMNPSDDDSKVPAAVARPVTPTPSQRAGKRVRHDG</sequence>
<dbReference type="EMBL" id="LWDF02000968">
    <property type="protein sequence ID" value="KAE8241122.1"/>
    <property type="molecule type" value="Genomic_DNA"/>
</dbReference>
<feature type="region of interest" description="Disordered" evidence="1">
    <location>
        <begin position="223"/>
        <end position="282"/>
    </location>
</feature>
<name>A0A177TLP1_9BASI</name>
<keyword evidence="3" id="KW-1185">Reference proteome</keyword>
<evidence type="ECO:0000313" key="3">
    <source>
        <dbReference type="Proteomes" id="UP000077521"/>
    </source>
</evidence>
<feature type="compositionally biased region" description="Low complexity" evidence="1">
    <location>
        <begin position="258"/>
        <end position="270"/>
    </location>
</feature>
<organism evidence="2 3">
    <name type="scientific">Tilletia indica</name>
    <dbReference type="NCBI Taxonomy" id="43049"/>
    <lineage>
        <taxon>Eukaryota</taxon>
        <taxon>Fungi</taxon>
        <taxon>Dikarya</taxon>
        <taxon>Basidiomycota</taxon>
        <taxon>Ustilaginomycotina</taxon>
        <taxon>Exobasidiomycetes</taxon>
        <taxon>Tilletiales</taxon>
        <taxon>Tilletiaceae</taxon>
        <taxon>Tilletia</taxon>
    </lineage>
</organism>
<comment type="caution">
    <text evidence="2">The sequence shown here is derived from an EMBL/GenBank/DDBJ whole genome shotgun (WGS) entry which is preliminary data.</text>
</comment>